<dbReference type="SUPFAM" id="SSF51695">
    <property type="entry name" value="PLC-like phosphodiesterases"/>
    <property type="match status" value="1"/>
</dbReference>
<dbReference type="PANTHER" id="PTHR46211:SF1">
    <property type="entry name" value="GLYCEROPHOSPHODIESTER PHOSPHODIESTERASE, CYTOPLASMIC"/>
    <property type="match status" value="1"/>
</dbReference>
<dbReference type="RefSeq" id="WP_268005961.1">
    <property type="nucleotide sequence ID" value="NZ_CP104067.1"/>
</dbReference>
<keyword evidence="4" id="KW-1185">Reference proteome</keyword>
<dbReference type="InterPro" id="IPR017946">
    <property type="entry name" value="PLC-like_Pdiesterase_TIM-brl"/>
</dbReference>
<feature type="compositionally biased region" description="Basic and acidic residues" evidence="1">
    <location>
        <begin position="128"/>
        <end position="146"/>
    </location>
</feature>
<dbReference type="EMBL" id="CP104067">
    <property type="protein sequence ID" value="WAH42067.1"/>
    <property type="molecule type" value="Genomic_DNA"/>
</dbReference>
<dbReference type="Pfam" id="PF03009">
    <property type="entry name" value="GDPD"/>
    <property type="match status" value="1"/>
</dbReference>
<evidence type="ECO:0000313" key="4">
    <source>
        <dbReference type="Proteomes" id="UP001164761"/>
    </source>
</evidence>
<evidence type="ECO:0000313" key="3">
    <source>
        <dbReference type="EMBL" id="WAH42067.1"/>
    </source>
</evidence>
<feature type="domain" description="GP-PDE" evidence="2">
    <location>
        <begin position="26"/>
        <end position="163"/>
    </location>
</feature>
<accession>A0ABY6ZHR7</accession>
<feature type="region of interest" description="Disordered" evidence="1">
    <location>
        <begin position="125"/>
        <end position="146"/>
    </location>
</feature>
<protein>
    <recommendedName>
        <fullName evidence="2">GP-PDE domain-containing protein</fullName>
    </recommendedName>
</protein>
<organism evidence="3 4">
    <name type="scientific">Alicyclobacillus fastidiosus</name>
    <dbReference type="NCBI Taxonomy" id="392011"/>
    <lineage>
        <taxon>Bacteria</taxon>
        <taxon>Bacillati</taxon>
        <taxon>Bacillota</taxon>
        <taxon>Bacilli</taxon>
        <taxon>Bacillales</taxon>
        <taxon>Alicyclobacillaceae</taxon>
        <taxon>Alicyclobacillus</taxon>
    </lineage>
</organism>
<dbReference type="Proteomes" id="UP001164761">
    <property type="component" value="Chromosome"/>
</dbReference>
<proteinExistence type="predicted"/>
<dbReference type="InterPro" id="IPR030395">
    <property type="entry name" value="GP_PDE_dom"/>
</dbReference>
<dbReference type="PROSITE" id="PS51704">
    <property type="entry name" value="GP_PDE"/>
    <property type="match status" value="1"/>
</dbReference>
<dbReference type="PANTHER" id="PTHR46211">
    <property type="entry name" value="GLYCEROPHOSPHORYL DIESTER PHOSPHODIESTERASE"/>
    <property type="match status" value="1"/>
</dbReference>
<evidence type="ECO:0000259" key="2">
    <source>
        <dbReference type="PROSITE" id="PS51704"/>
    </source>
</evidence>
<dbReference type="PROSITE" id="PS50007">
    <property type="entry name" value="PIPLC_X_DOMAIN"/>
    <property type="match status" value="1"/>
</dbReference>
<evidence type="ECO:0000256" key="1">
    <source>
        <dbReference type="SAM" id="MobiDB-lite"/>
    </source>
</evidence>
<name>A0ABY6ZHR7_9BACL</name>
<reference evidence="3" key="1">
    <citation type="submission" date="2022-08" db="EMBL/GenBank/DDBJ databases">
        <title>Alicyclobacillus fastidiosus DSM 17978, complete genome.</title>
        <authorList>
            <person name="Wang Q."/>
            <person name="Cai R."/>
            <person name="Wang Z."/>
        </authorList>
    </citation>
    <scope>NUCLEOTIDE SEQUENCE</scope>
    <source>
        <strain evidence="3">DSM 17978</strain>
    </source>
</reference>
<dbReference type="Gene3D" id="3.20.20.190">
    <property type="entry name" value="Phosphatidylinositol (PI) phosphodiesterase"/>
    <property type="match status" value="1"/>
</dbReference>
<sequence length="163" mass="17671">MMGTETGIALPRHGGAVQDVLAQDGLLRIAHRGASETSPENTIHAFRQAIADGADMIELDVRLTKDGSLVIVHDEYLNRTTSGQGLVCDRHVDEIRRLDAGSWFHPQFAGIRVPGTLVYRRSTSKGISRSDMDGEEPGDARVVDDASGGRRHLGRCEIGARLS</sequence>
<gene>
    <name evidence="3" type="ORF">NZD89_00665</name>
</gene>